<dbReference type="EMBL" id="SOAW01000003">
    <property type="protein sequence ID" value="TDT29826.1"/>
    <property type="molecule type" value="Genomic_DNA"/>
</dbReference>
<reference evidence="2 3" key="1">
    <citation type="submission" date="2019-03" db="EMBL/GenBank/DDBJ databases">
        <title>Genomic Encyclopedia of Archaeal and Bacterial Type Strains, Phase II (KMG-II): from individual species to whole genera.</title>
        <authorList>
            <person name="Goeker M."/>
        </authorList>
    </citation>
    <scope>NUCLEOTIDE SEQUENCE [LARGE SCALE GENOMIC DNA]</scope>
    <source>
        <strain evidence="2 3">DSM 24323</strain>
    </source>
</reference>
<feature type="transmembrane region" description="Helical" evidence="1">
    <location>
        <begin position="94"/>
        <end position="112"/>
    </location>
</feature>
<keyword evidence="1" id="KW-1133">Transmembrane helix</keyword>
<keyword evidence="1" id="KW-0812">Transmembrane</keyword>
<dbReference type="RefSeq" id="WP_133755761.1">
    <property type="nucleotide sequence ID" value="NZ_CP171129.1"/>
</dbReference>
<organism evidence="2 3">
    <name type="scientific">Naumannella halotolerans</name>
    <dbReference type="NCBI Taxonomy" id="993414"/>
    <lineage>
        <taxon>Bacteria</taxon>
        <taxon>Bacillati</taxon>
        <taxon>Actinomycetota</taxon>
        <taxon>Actinomycetes</taxon>
        <taxon>Propionibacteriales</taxon>
        <taxon>Propionibacteriaceae</taxon>
        <taxon>Naumannella</taxon>
    </lineage>
</organism>
<sequence length="264" mass="26948">MNAELVGEIVRALGGGQEEVEHWLQRCGRARAAVVLPPSTRPSAPDPVPVPAAVTGAEPKPAGRDIRSVVTVLALSLALNLVGYAVVVQLRLPLYLDMVGTAVASFALGPWAGAAVGLTTNAAGTALDGPTALPFGLVNAVGGIVWGYGIRRVSDIPGFLKLNLITALCCSLTAIPILLGMFHGRTGHLVDHVASKLSVFGDAPGVVASNLLVSAMDRPLSGFLALAVVCSLSRRHAVPHLGTLLNPGDSRLSVGPAPGGPPAR</sequence>
<evidence type="ECO:0000313" key="3">
    <source>
        <dbReference type="Proteomes" id="UP000295371"/>
    </source>
</evidence>
<gene>
    <name evidence="2" type="ORF">CLV29_2845</name>
</gene>
<evidence type="ECO:0000256" key="1">
    <source>
        <dbReference type="SAM" id="Phobius"/>
    </source>
</evidence>
<accession>A0A4R7J0E0</accession>
<dbReference type="AlphaFoldDB" id="A0A4R7J0E0"/>
<keyword evidence="1" id="KW-0472">Membrane</keyword>
<feature type="transmembrane region" description="Helical" evidence="1">
    <location>
        <begin position="132"/>
        <end position="150"/>
    </location>
</feature>
<name>A0A4R7J0E0_9ACTN</name>
<feature type="transmembrane region" description="Helical" evidence="1">
    <location>
        <begin position="66"/>
        <end position="87"/>
    </location>
</feature>
<dbReference type="Gene3D" id="1.10.1760.20">
    <property type="match status" value="1"/>
</dbReference>
<dbReference type="Proteomes" id="UP000295371">
    <property type="component" value="Unassembled WGS sequence"/>
</dbReference>
<dbReference type="OrthoDB" id="7628974at2"/>
<evidence type="ECO:0000313" key="2">
    <source>
        <dbReference type="EMBL" id="TDT29826.1"/>
    </source>
</evidence>
<feature type="transmembrane region" description="Helical" evidence="1">
    <location>
        <begin position="162"/>
        <end position="182"/>
    </location>
</feature>
<proteinExistence type="predicted"/>
<keyword evidence="3" id="KW-1185">Reference proteome</keyword>
<protein>
    <submittedName>
        <fullName evidence="2">Energy-coupling factor transport system substrate-specific component</fullName>
    </submittedName>
</protein>
<comment type="caution">
    <text evidence="2">The sequence shown here is derived from an EMBL/GenBank/DDBJ whole genome shotgun (WGS) entry which is preliminary data.</text>
</comment>